<evidence type="ECO:0000256" key="1">
    <source>
        <dbReference type="SAM" id="SignalP"/>
    </source>
</evidence>
<dbReference type="EMBL" id="AK416981">
    <property type="protein sequence ID" value="BAN20196.1"/>
    <property type="molecule type" value="mRNA"/>
</dbReference>
<feature type="signal peptide" evidence="1">
    <location>
        <begin position="1"/>
        <end position="19"/>
    </location>
</feature>
<dbReference type="AlphaFoldDB" id="R4WMY0"/>
<keyword evidence="1" id="KW-0732">Signal</keyword>
<proteinExistence type="evidence at transcript level"/>
<evidence type="ECO:0000313" key="2">
    <source>
        <dbReference type="EMBL" id="BAN20196.1"/>
    </source>
</evidence>
<organism evidence="2">
    <name type="scientific">Riptortus pedestris</name>
    <name type="common">Bean bug</name>
    <dbReference type="NCBI Taxonomy" id="329032"/>
    <lineage>
        <taxon>Eukaryota</taxon>
        <taxon>Metazoa</taxon>
        <taxon>Ecdysozoa</taxon>
        <taxon>Arthropoda</taxon>
        <taxon>Hexapoda</taxon>
        <taxon>Insecta</taxon>
        <taxon>Pterygota</taxon>
        <taxon>Neoptera</taxon>
        <taxon>Paraneoptera</taxon>
        <taxon>Hemiptera</taxon>
        <taxon>Heteroptera</taxon>
        <taxon>Panheteroptera</taxon>
        <taxon>Pentatomomorpha</taxon>
        <taxon>Coreoidea</taxon>
        <taxon>Alydidae</taxon>
        <taxon>Riptortus</taxon>
    </lineage>
</organism>
<name>R4WMY0_RIPPE</name>
<reference evidence="2" key="1">
    <citation type="journal article" date="2013" name="PLoS ONE">
        <title>Gene expression in gut symbiotic organ of stinkbug affected by extracellular bacterial symbiont.</title>
        <authorList>
            <person name="Futahashi R."/>
            <person name="Tanaka K."/>
            <person name="Tanahashi M."/>
            <person name="Nikoh N."/>
            <person name="Kikuchi Y."/>
            <person name="Lee B.L."/>
            <person name="Fukatsu T."/>
        </authorList>
    </citation>
    <scope>NUCLEOTIDE SEQUENCE</scope>
    <source>
        <tissue evidence="2">Midgut</tissue>
    </source>
</reference>
<accession>R4WMY0</accession>
<feature type="chain" id="PRO_5004381430" evidence="1">
    <location>
        <begin position="20"/>
        <end position="73"/>
    </location>
</feature>
<protein>
    <submittedName>
        <fullName evidence="2">Cysteine rich secreted protein</fullName>
    </submittedName>
</protein>
<sequence>MARYTLLIIITFIVCLTSASLTPTSTTGFGKLFMLFSKRCCNTSVCCEIGTYCSWFRHRYICVIPEYRNTIQN</sequence>